<feature type="compositionally biased region" description="Polar residues" evidence="1">
    <location>
        <begin position="13"/>
        <end position="23"/>
    </location>
</feature>
<evidence type="ECO:0000313" key="3">
    <source>
        <dbReference type="Proteomes" id="UP001341281"/>
    </source>
</evidence>
<keyword evidence="3" id="KW-1185">Reference proteome</keyword>
<accession>A0AAQ3PUU7</accession>
<organism evidence="2 3">
    <name type="scientific">Paspalum notatum var. saurae</name>
    <dbReference type="NCBI Taxonomy" id="547442"/>
    <lineage>
        <taxon>Eukaryota</taxon>
        <taxon>Viridiplantae</taxon>
        <taxon>Streptophyta</taxon>
        <taxon>Embryophyta</taxon>
        <taxon>Tracheophyta</taxon>
        <taxon>Spermatophyta</taxon>
        <taxon>Magnoliopsida</taxon>
        <taxon>Liliopsida</taxon>
        <taxon>Poales</taxon>
        <taxon>Poaceae</taxon>
        <taxon>PACMAD clade</taxon>
        <taxon>Panicoideae</taxon>
        <taxon>Andropogonodae</taxon>
        <taxon>Paspaleae</taxon>
        <taxon>Paspalinae</taxon>
        <taxon>Paspalum</taxon>
    </lineage>
</organism>
<proteinExistence type="predicted"/>
<dbReference type="EMBL" id="CP144745">
    <property type="protein sequence ID" value="WVZ53541.1"/>
    <property type="molecule type" value="Genomic_DNA"/>
</dbReference>
<gene>
    <name evidence="2" type="ORF">U9M48_004468</name>
</gene>
<sequence length="77" mass="8180">MAAGLSVTKGRENQTQSCPSSPGSAPPEVSLSFSDLGSRGEKIENDGSDLDQCSGYAQTILYSHPEKCLCVFIRDVL</sequence>
<name>A0AAQ3PUU7_PASNO</name>
<evidence type="ECO:0000256" key="1">
    <source>
        <dbReference type="SAM" id="MobiDB-lite"/>
    </source>
</evidence>
<dbReference type="AlphaFoldDB" id="A0AAQ3PUU7"/>
<protein>
    <submittedName>
        <fullName evidence="2">Uncharacterized protein</fullName>
    </submittedName>
</protein>
<reference evidence="2 3" key="1">
    <citation type="submission" date="2024-02" db="EMBL/GenBank/DDBJ databases">
        <title>High-quality chromosome-scale genome assembly of Pensacola bahiagrass (Paspalum notatum Flugge var. saurae).</title>
        <authorList>
            <person name="Vega J.M."/>
            <person name="Podio M."/>
            <person name="Orjuela J."/>
            <person name="Siena L.A."/>
            <person name="Pessino S.C."/>
            <person name="Combes M.C."/>
            <person name="Mariac C."/>
            <person name="Albertini E."/>
            <person name="Pupilli F."/>
            <person name="Ortiz J.P.A."/>
            <person name="Leblanc O."/>
        </authorList>
    </citation>
    <scope>NUCLEOTIDE SEQUENCE [LARGE SCALE GENOMIC DNA]</scope>
    <source>
        <strain evidence="2">R1</strain>
        <tissue evidence="2">Leaf</tissue>
    </source>
</reference>
<evidence type="ECO:0000313" key="2">
    <source>
        <dbReference type="EMBL" id="WVZ53541.1"/>
    </source>
</evidence>
<feature type="region of interest" description="Disordered" evidence="1">
    <location>
        <begin position="1"/>
        <end position="48"/>
    </location>
</feature>
<dbReference type="Proteomes" id="UP001341281">
    <property type="component" value="Chromosome 01"/>
</dbReference>